<reference evidence="7 8" key="1">
    <citation type="submission" date="2020-03" db="EMBL/GenBank/DDBJ databases">
        <title>Genome mining and metabolic profiling illuminate the polycyclic tetramate macrolactams from Streptomyces koyangensis SCSIO 5802.</title>
        <authorList>
            <person name="Ding W."/>
        </authorList>
    </citation>
    <scope>NUCLEOTIDE SEQUENCE [LARGE SCALE GENOMIC DNA]</scope>
    <source>
        <strain evidence="7 8">SCSIO 5802</strain>
    </source>
</reference>
<gene>
    <name evidence="7" type="primary">nagA</name>
    <name evidence="7" type="ORF">G9U55_17590</name>
</gene>
<keyword evidence="8" id="KW-1185">Reference proteome</keyword>
<dbReference type="InterPro" id="IPR032466">
    <property type="entry name" value="Metal_Hydrolase"/>
</dbReference>
<dbReference type="Pfam" id="PF01979">
    <property type="entry name" value="Amidohydro_1"/>
    <property type="match status" value="1"/>
</dbReference>
<evidence type="ECO:0000259" key="6">
    <source>
        <dbReference type="Pfam" id="PF01979"/>
    </source>
</evidence>
<accession>A0ABX7EIS6</accession>
<evidence type="ECO:0000256" key="2">
    <source>
        <dbReference type="ARBA" id="ARBA00022723"/>
    </source>
</evidence>
<dbReference type="EC" id="3.5.1.25" evidence="7"/>
<feature type="domain" description="Amidohydrolase-related" evidence="6">
    <location>
        <begin position="55"/>
        <end position="382"/>
    </location>
</feature>
<dbReference type="Proteomes" id="UP000596311">
    <property type="component" value="Chromosome"/>
</dbReference>
<dbReference type="InterPro" id="IPR006680">
    <property type="entry name" value="Amidohydro-rel"/>
</dbReference>
<dbReference type="GO" id="GO:0008448">
    <property type="term" value="F:N-acetylglucosamine-6-phosphate deacetylase activity"/>
    <property type="evidence" value="ECO:0007669"/>
    <property type="project" value="UniProtKB-EC"/>
</dbReference>
<organism evidence="7 8">
    <name type="scientific">Streptomyces koyangensis</name>
    <dbReference type="NCBI Taxonomy" id="188770"/>
    <lineage>
        <taxon>Bacteria</taxon>
        <taxon>Bacillati</taxon>
        <taxon>Actinomycetota</taxon>
        <taxon>Actinomycetes</taxon>
        <taxon>Kitasatosporales</taxon>
        <taxon>Streptomycetaceae</taxon>
        <taxon>Streptomyces</taxon>
        <taxon>Streptomyces aurantiacus group</taxon>
    </lineage>
</organism>
<keyword evidence="4 5" id="KW-0119">Carbohydrate metabolism</keyword>
<sequence length="391" mass="40425">MAAPARKVLTGARVVLPSGTVEDGELVIDGAHIGGSAPSAGQEPESERWDLSGHWIVPGFVDLHNHGGGGASFTSGTVDDVLTGIATHRAHGTTTLVASTVTGEMEFLTARAGLLSELTEQGDLAGIHFEGPFISPCRKGAHSEALLRDPHPADVAALLDASRGAARMVTLATELPGGLDSVRLLADRGVIAAVGHTDATYEQTVEAIDAGATVATHLFNAMPPLGHRAPGPIAALLEDERVTVELINDGTHLHPAALELAFHRAGADRVAFITDAMDAAGFGDGRYLLGPLEVDVVDGVARLVEGGSIAGSTLTLDRAFRRAALVDKLPVGQIVRALSANPARLLGLDHRIGSLEPGKDADLVVLDEGFEVKGVLRRGDWVVAPQVAAAA</sequence>
<evidence type="ECO:0000256" key="1">
    <source>
        <dbReference type="ARBA" id="ARBA00010716"/>
    </source>
</evidence>
<name>A0ABX7EIS6_9ACTN</name>
<dbReference type="RefSeq" id="WP_203215231.1">
    <property type="nucleotide sequence ID" value="NZ_CP049945.1"/>
</dbReference>
<dbReference type="EMBL" id="CP049945">
    <property type="protein sequence ID" value="QRF03815.1"/>
    <property type="molecule type" value="Genomic_DNA"/>
</dbReference>
<dbReference type="PIRSF" id="PIRSF038994">
    <property type="entry name" value="NagA"/>
    <property type="match status" value="1"/>
</dbReference>
<evidence type="ECO:0000256" key="4">
    <source>
        <dbReference type="ARBA" id="ARBA00023277"/>
    </source>
</evidence>
<dbReference type="SUPFAM" id="SSF51338">
    <property type="entry name" value="Composite domain of metallo-dependent hydrolases"/>
    <property type="match status" value="1"/>
</dbReference>
<dbReference type="PANTHER" id="PTHR11113:SF14">
    <property type="entry name" value="N-ACETYLGLUCOSAMINE-6-PHOSPHATE DEACETYLASE"/>
    <property type="match status" value="1"/>
</dbReference>
<dbReference type="SUPFAM" id="SSF51556">
    <property type="entry name" value="Metallo-dependent hydrolases"/>
    <property type="match status" value="1"/>
</dbReference>
<dbReference type="InterPro" id="IPR003764">
    <property type="entry name" value="GlcNAc_6-P_deAcase"/>
</dbReference>
<dbReference type="CDD" id="cd00854">
    <property type="entry name" value="NagA"/>
    <property type="match status" value="1"/>
</dbReference>
<dbReference type="NCBIfam" id="TIGR00221">
    <property type="entry name" value="nagA"/>
    <property type="match status" value="1"/>
</dbReference>
<dbReference type="PANTHER" id="PTHR11113">
    <property type="entry name" value="N-ACETYLGLUCOSAMINE-6-PHOSPHATE DEACETYLASE"/>
    <property type="match status" value="1"/>
</dbReference>
<keyword evidence="3 5" id="KW-0378">Hydrolase</keyword>
<protein>
    <submittedName>
        <fullName evidence="7">N-acetylglucosamine-6-phosphate deacetylase</fullName>
        <ecNumber evidence="7">3.5.1.25</ecNumber>
    </submittedName>
</protein>
<keyword evidence="2" id="KW-0479">Metal-binding</keyword>
<evidence type="ECO:0000256" key="3">
    <source>
        <dbReference type="ARBA" id="ARBA00022801"/>
    </source>
</evidence>
<dbReference type="InterPro" id="IPR011059">
    <property type="entry name" value="Metal-dep_hydrolase_composite"/>
</dbReference>
<comment type="similarity">
    <text evidence="1 5">Belongs to the metallo-dependent hydrolases superfamily. NagA family.</text>
</comment>
<proteinExistence type="inferred from homology"/>
<evidence type="ECO:0000313" key="7">
    <source>
        <dbReference type="EMBL" id="QRF03815.1"/>
    </source>
</evidence>
<evidence type="ECO:0000256" key="5">
    <source>
        <dbReference type="PIRNR" id="PIRNR038994"/>
    </source>
</evidence>
<dbReference type="Gene3D" id="3.20.20.140">
    <property type="entry name" value="Metal-dependent hydrolases"/>
    <property type="match status" value="1"/>
</dbReference>
<evidence type="ECO:0000313" key="8">
    <source>
        <dbReference type="Proteomes" id="UP000596311"/>
    </source>
</evidence>
<dbReference type="Gene3D" id="2.30.40.10">
    <property type="entry name" value="Urease, subunit C, domain 1"/>
    <property type="match status" value="1"/>
</dbReference>